<reference evidence="1" key="1">
    <citation type="journal article" date="2015" name="Nature">
        <title>Complex archaea that bridge the gap between prokaryotes and eukaryotes.</title>
        <authorList>
            <person name="Spang A."/>
            <person name="Saw J.H."/>
            <person name="Jorgensen S.L."/>
            <person name="Zaremba-Niedzwiedzka K."/>
            <person name="Martijn J."/>
            <person name="Lind A.E."/>
            <person name="van Eijk R."/>
            <person name="Schleper C."/>
            <person name="Guy L."/>
            <person name="Ettema T.J."/>
        </authorList>
    </citation>
    <scope>NUCLEOTIDE SEQUENCE</scope>
</reference>
<gene>
    <name evidence="1" type="ORF">LCGC14_2828180</name>
</gene>
<evidence type="ECO:0000313" key="1">
    <source>
        <dbReference type="EMBL" id="KKK79967.1"/>
    </source>
</evidence>
<comment type="caution">
    <text evidence="1">The sequence shown here is derived from an EMBL/GenBank/DDBJ whole genome shotgun (WGS) entry which is preliminary data.</text>
</comment>
<proteinExistence type="predicted"/>
<name>A0A0F8YEX8_9ZZZZ</name>
<dbReference type="EMBL" id="LAZR01053794">
    <property type="protein sequence ID" value="KKK79967.1"/>
    <property type="molecule type" value="Genomic_DNA"/>
</dbReference>
<accession>A0A0F8YEX8</accession>
<dbReference type="AlphaFoldDB" id="A0A0F8YEX8"/>
<sequence length="38" mass="4437">RDDNRPENLELCTKSQPPGQRVEDVVEWAEKILETLEV</sequence>
<feature type="non-terminal residue" evidence="1">
    <location>
        <position position="1"/>
    </location>
</feature>
<organism evidence="1">
    <name type="scientific">marine sediment metagenome</name>
    <dbReference type="NCBI Taxonomy" id="412755"/>
    <lineage>
        <taxon>unclassified sequences</taxon>
        <taxon>metagenomes</taxon>
        <taxon>ecological metagenomes</taxon>
    </lineage>
</organism>
<protein>
    <submittedName>
        <fullName evidence="1">Uncharacterized protein</fullName>
    </submittedName>
</protein>